<keyword evidence="5 12" id="KW-0418">Kinase</keyword>
<dbReference type="GO" id="GO:0016301">
    <property type="term" value="F:kinase activity"/>
    <property type="evidence" value="ECO:0007669"/>
    <property type="project" value="UniProtKB-KW"/>
</dbReference>
<dbReference type="SUPFAM" id="SSF56112">
    <property type="entry name" value="Protein kinase-like (PK-like)"/>
    <property type="match status" value="1"/>
</dbReference>
<dbReference type="PANTHER" id="PTHR47634">
    <property type="entry name" value="PROTEIN KINASE DOMAIN-CONTAINING PROTEIN-RELATED"/>
    <property type="match status" value="1"/>
</dbReference>
<evidence type="ECO:0000256" key="2">
    <source>
        <dbReference type="ARBA" id="ARBA00022527"/>
    </source>
</evidence>
<evidence type="ECO:0000256" key="10">
    <source>
        <dbReference type="SAM" id="MobiDB-lite"/>
    </source>
</evidence>
<evidence type="ECO:0000256" key="3">
    <source>
        <dbReference type="ARBA" id="ARBA00022679"/>
    </source>
</evidence>
<name>A0ABR0SXE3_9HYPO</name>
<proteinExistence type="predicted"/>
<dbReference type="InterPro" id="IPR000719">
    <property type="entry name" value="Prot_kinase_dom"/>
</dbReference>
<accession>A0ABR0SXE3</accession>
<organism evidence="12 13">
    <name type="scientific">Cladobotryum mycophilum</name>
    <dbReference type="NCBI Taxonomy" id="491253"/>
    <lineage>
        <taxon>Eukaryota</taxon>
        <taxon>Fungi</taxon>
        <taxon>Dikarya</taxon>
        <taxon>Ascomycota</taxon>
        <taxon>Pezizomycotina</taxon>
        <taxon>Sordariomycetes</taxon>
        <taxon>Hypocreomycetidae</taxon>
        <taxon>Hypocreales</taxon>
        <taxon>Hypocreaceae</taxon>
        <taxon>Cladobotryum</taxon>
    </lineage>
</organism>
<reference evidence="12 13" key="1">
    <citation type="submission" date="2024-01" db="EMBL/GenBank/DDBJ databases">
        <title>Complete genome of Cladobotryum mycophilum ATHUM6906.</title>
        <authorList>
            <person name="Christinaki A.C."/>
            <person name="Myridakis A.I."/>
            <person name="Kouvelis V.N."/>
        </authorList>
    </citation>
    <scope>NUCLEOTIDE SEQUENCE [LARGE SCALE GENOMIC DNA]</scope>
    <source>
        <strain evidence="12 13">ATHUM6906</strain>
    </source>
</reference>
<evidence type="ECO:0000313" key="12">
    <source>
        <dbReference type="EMBL" id="KAK5996744.1"/>
    </source>
</evidence>
<comment type="catalytic activity">
    <reaction evidence="7">
        <text>L-threonyl-[protein] + ATP = O-phospho-L-threonyl-[protein] + ADP + H(+)</text>
        <dbReference type="Rhea" id="RHEA:46608"/>
        <dbReference type="Rhea" id="RHEA-COMP:11060"/>
        <dbReference type="Rhea" id="RHEA-COMP:11605"/>
        <dbReference type="ChEBI" id="CHEBI:15378"/>
        <dbReference type="ChEBI" id="CHEBI:30013"/>
        <dbReference type="ChEBI" id="CHEBI:30616"/>
        <dbReference type="ChEBI" id="CHEBI:61977"/>
        <dbReference type="ChEBI" id="CHEBI:456216"/>
        <dbReference type="EC" id="2.7.11.1"/>
    </reaction>
</comment>
<evidence type="ECO:0000256" key="1">
    <source>
        <dbReference type="ARBA" id="ARBA00012513"/>
    </source>
</evidence>
<evidence type="ECO:0000313" key="13">
    <source>
        <dbReference type="Proteomes" id="UP001338125"/>
    </source>
</evidence>
<evidence type="ECO:0000256" key="9">
    <source>
        <dbReference type="PROSITE-ProRule" id="PRU10141"/>
    </source>
</evidence>
<feature type="domain" description="Protein kinase" evidence="11">
    <location>
        <begin position="50"/>
        <end position="116"/>
    </location>
</feature>
<evidence type="ECO:0000256" key="6">
    <source>
        <dbReference type="ARBA" id="ARBA00022840"/>
    </source>
</evidence>
<dbReference type="PROSITE" id="PS00107">
    <property type="entry name" value="PROTEIN_KINASE_ATP"/>
    <property type="match status" value="1"/>
</dbReference>
<evidence type="ECO:0000256" key="5">
    <source>
        <dbReference type="ARBA" id="ARBA00022777"/>
    </source>
</evidence>
<feature type="compositionally biased region" description="Polar residues" evidence="10">
    <location>
        <begin position="106"/>
        <end position="116"/>
    </location>
</feature>
<gene>
    <name evidence="12" type="ORF">PT974_02085</name>
</gene>
<keyword evidence="4 9" id="KW-0547">Nucleotide-binding</keyword>
<evidence type="ECO:0000256" key="4">
    <source>
        <dbReference type="ARBA" id="ARBA00022741"/>
    </source>
</evidence>
<evidence type="ECO:0000259" key="11">
    <source>
        <dbReference type="PROSITE" id="PS50011"/>
    </source>
</evidence>
<dbReference type="InterPro" id="IPR051334">
    <property type="entry name" value="SRPK"/>
</dbReference>
<dbReference type="InterPro" id="IPR011009">
    <property type="entry name" value="Kinase-like_dom_sf"/>
</dbReference>
<keyword evidence="2" id="KW-0723">Serine/threonine-protein kinase</keyword>
<keyword evidence="6 9" id="KW-0067">ATP-binding</keyword>
<dbReference type="PROSITE" id="PS50011">
    <property type="entry name" value="PROTEIN_KINASE_DOM"/>
    <property type="match status" value="1"/>
</dbReference>
<evidence type="ECO:0000256" key="7">
    <source>
        <dbReference type="ARBA" id="ARBA00047899"/>
    </source>
</evidence>
<keyword evidence="3" id="KW-0808">Transferase</keyword>
<comment type="caution">
    <text evidence="12">The sequence shown here is derived from an EMBL/GenBank/DDBJ whole genome shotgun (WGS) entry which is preliminary data.</text>
</comment>
<dbReference type="InterPro" id="IPR017441">
    <property type="entry name" value="Protein_kinase_ATP_BS"/>
</dbReference>
<dbReference type="PANTHER" id="PTHR47634:SF9">
    <property type="entry name" value="PROTEIN KINASE DOMAIN-CONTAINING PROTEIN-RELATED"/>
    <property type="match status" value="1"/>
</dbReference>
<dbReference type="Proteomes" id="UP001338125">
    <property type="component" value="Unassembled WGS sequence"/>
</dbReference>
<dbReference type="EMBL" id="JAVFKD010000002">
    <property type="protein sequence ID" value="KAK5996744.1"/>
    <property type="molecule type" value="Genomic_DNA"/>
</dbReference>
<sequence length="116" mass="13304">MSLYQTPWPSSPAPAPLIDPAQLVEEEKTPYYDPVRFYPAQLGQIVNERYQIATKLGYGSSSTVWLARDLNRWRWSGERYVAVKINASSHHSRKDAAEAEHEIMNHITQKNPQHKG</sequence>
<protein>
    <recommendedName>
        <fullName evidence="1">non-specific serine/threonine protein kinase</fullName>
        <ecNumber evidence="1">2.7.11.1</ecNumber>
    </recommendedName>
</protein>
<keyword evidence="13" id="KW-1185">Reference proteome</keyword>
<comment type="catalytic activity">
    <reaction evidence="8">
        <text>L-seryl-[protein] + ATP = O-phospho-L-seryl-[protein] + ADP + H(+)</text>
        <dbReference type="Rhea" id="RHEA:17989"/>
        <dbReference type="Rhea" id="RHEA-COMP:9863"/>
        <dbReference type="Rhea" id="RHEA-COMP:11604"/>
        <dbReference type="ChEBI" id="CHEBI:15378"/>
        <dbReference type="ChEBI" id="CHEBI:29999"/>
        <dbReference type="ChEBI" id="CHEBI:30616"/>
        <dbReference type="ChEBI" id="CHEBI:83421"/>
        <dbReference type="ChEBI" id="CHEBI:456216"/>
        <dbReference type="EC" id="2.7.11.1"/>
    </reaction>
</comment>
<feature type="binding site" evidence="9">
    <location>
        <position position="84"/>
    </location>
    <ligand>
        <name>ATP</name>
        <dbReference type="ChEBI" id="CHEBI:30616"/>
    </ligand>
</feature>
<dbReference type="Gene3D" id="3.30.200.20">
    <property type="entry name" value="Phosphorylase Kinase, domain 1"/>
    <property type="match status" value="1"/>
</dbReference>
<dbReference type="EC" id="2.7.11.1" evidence="1"/>
<feature type="region of interest" description="Disordered" evidence="10">
    <location>
        <begin position="89"/>
        <end position="116"/>
    </location>
</feature>
<evidence type="ECO:0000256" key="8">
    <source>
        <dbReference type="ARBA" id="ARBA00048679"/>
    </source>
</evidence>
<feature type="compositionally biased region" description="Basic and acidic residues" evidence="10">
    <location>
        <begin position="94"/>
        <end position="104"/>
    </location>
</feature>